<sequence>MTITLTGNHGPGDFCGIPGVAGDCSSDTSSCVTNAGCISNVCDCNTNYATSGLGCVEKLNCYSCSSGCDKDASAGSTEIRTSNSEDCTYCYIAWNDQGAARGCLTATTATSNSISSSGCSEGWTEGLTGTGCACETALCNDTPTTAGYIQSAASPLYASAVTVAMASILLHHLF</sequence>
<gene>
    <name evidence="1" type="ORF">MAR_014719</name>
</gene>
<protein>
    <submittedName>
        <fullName evidence="1">Uncharacterized protein</fullName>
    </submittedName>
</protein>
<keyword evidence="2" id="KW-1185">Reference proteome</keyword>
<name>A0ABY7FF87_MYAAR</name>
<accession>A0ABY7FF87</accession>
<dbReference type="Proteomes" id="UP001164746">
    <property type="component" value="Chromosome 12"/>
</dbReference>
<evidence type="ECO:0000313" key="2">
    <source>
        <dbReference type="Proteomes" id="UP001164746"/>
    </source>
</evidence>
<dbReference type="EMBL" id="CP111023">
    <property type="protein sequence ID" value="WAR20745.1"/>
    <property type="molecule type" value="Genomic_DNA"/>
</dbReference>
<reference evidence="1" key="1">
    <citation type="submission" date="2022-11" db="EMBL/GenBank/DDBJ databases">
        <title>Centuries of genome instability and evolution in soft-shell clam transmissible cancer (bioRxiv).</title>
        <authorList>
            <person name="Hart S.F.M."/>
            <person name="Yonemitsu M.A."/>
            <person name="Giersch R.M."/>
            <person name="Beal B.F."/>
            <person name="Arriagada G."/>
            <person name="Davis B.W."/>
            <person name="Ostrander E.A."/>
            <person name="Goff S.P."/>
            <person name="Metzger M.J."/>
        </authorList>
    </citation>
    <scope>NUCLEOTIDE SEQUENCE</scope>
    <source>
        <strain evidence="1">MELC-2E11</strain>
        <tissue evidence="1">Siphon/mantle</tissue>
    </source>
</reference>
<proteinExistence type="predicted"/>
<organism evidence="1 2">
    <name type="scientific">Mya arenaria</name>
    <name type="common">Soft-shell clam</name>
    <dbReference type="NCBI Taxonomy" id="6604"/>
    <lineage>
        <taxon>Eukaryota</taxon>
        <taxon>Metazoa</taxon>
        <taxon>Spiralia</taxon>
        <taxon>Lophotrochozoa</taxon>
        <taxon>Mollusca</taxon>
        <taxon>Bivalvia</taxon>
        <taxon>Autobranchia</taxon>
        <taxon>Heteroconchia</taxon>
        <taxon>Euheterodonta</taxon>
        <taxon>Imparidentia</taxon>
        <taxon>Neoheterodontei</taxon>
        <taxon>Myida</taxon>
        <taxon>Myoidea</taxon>
        <taxon>Myidae</taxon>
        <taxon>Mya</taxon>
    </lineage>
</organism>
<evidence type="ECO:0000313" key="1">
    <source>
        <dbReference type="EMBL" id="WAR20745.1"/>
    </source>
</evidence>